<evidence type="ECO:0000313" key="1">
    <source>
        <dbReference type="EMBL" id="EEH50100.2"/>
    </source>
</evidence>
<dbReference type="HOGENOM" id="CLU_2469723_0_0_1"/>
<proteinExistence type="predicted"/>
<evidence type="ECO:0000313" key="2">
    <source>
        <dbReference type="Proteomes" id="UP000001628"/>
    </source>
</evidence>
<keyword evidence="2" id="KW-1185">Reference proteome</keyword>
<dbReference type="VEuPathDB" id="FungiDB:PADG_06179"/>
<dbReference type="GeneID" id="22584966"/>
<dbReference type="AlphaFoldDB" id="C1GGW0"/>
<reference evidence="1 2" key="1">
    <citation type="journal article" date="2011" name="PLoS Genet.">
        <title>Comparative genomic analysis of human fungal pathogens causing paracoccidioidomycosis.</title>
        <authorList>
            <person name="Desjardins C.A."/>
            <person name="Champion M.D."/>
            <person name="Holder J.W."/>
            <person name="Muszewska A."/>
            <person name="Goldberg J."/>
            <person name="Bailao A.M."/>
            <person name="Brigido M.M."/>
            <person name="Ferreira M.E."/>
            <person name="Garcia A.M."/>
            <person name="Grynberg M."/>
            <person name="Gujja S."/>
            <person name="Heiman D.I."/>
            <person name="Henn M.R."/>
            <person name="Kodira C.D."/>
            <person name="Leon-Narvaez H."/>
            <person name="Longo L.V."/>
            <person name="Ma L.J."/>
            <person name="Malavazi I."/>
            <person name="Matsuo A.L."/>
            <person name="Morais F.V."/>
            <person name="Pereira M."/>
            <person name="Rodriguez-Brito S."/>
            <person name="Sakthikumar S."/>
            <person name="Salem-Izacc S.M."/>
            <person name="Sykes S.M."/>
            <person name="Teixeira M.M."/>
            <person name="Vallejo M.C."/>
            <person name="Walter M.E."/>
            <person name="Yandava C."/>
            <person name="Young S."/>
            <person name="Zeng Q."/>
            <person name="Zucker J."/>
            <person name="Felipe M.S."/>
            <person name="Goldman G.H."/>
            <person name="Haas B.J."/>
            <person name="McEwen J.G."/>
            <person name="Nino-Vega G."/>
            <person name="Puccia R."/>
            <person name="San-Blas G."/>
            <person name="Soares C.M."/>
            <person name="Birren B.W."/>
            <person name="Cuomo C.A."/>
        </authorList>
    </citation>
    <scope>NUCLEOTIDE SEQUENCE [LARGE SCALE GENOMIC DNA]</scope>
    <source>
        <strain evidence="1 2">Pb18</strain>
    </source>
</reference>
<sequence>MSPQVFTLKNDEESKTEPDVFSFELLQRTEGSKVVCKDATAEKVDSITPLALEKAFQSSARISHPDTSEYLWSPAHGRRLVRLDGYND</sequence>
<dbReference type="KEGG" id="pbn:PADG_06179"/>
<dbReference type="InParanoid" id="C1GGW0"/>
<organism evidence="1 2">
    <name type="scientific">Paracoccidioides brasiliensis (strain Pb18)</name>
    <dbReference type="NCBI Taxonomy" id="502780"/>
    <lineage>
        <taxon>Eukaryota</taxon>
        <taxon>Fungi</taxon>
        <taxon>Dikarya</taxon>
        <taxon>Ascomycota</taxon>
        <taxon>Pezizomycotina</taxon>
        <taxon>Eurotiomycetes</taxon>
        <taxon>Eurotiomycetidae</taxon>
        <taxon>Onygenales</taxon>
        <taxon>Ajellomycetaceae</taxon>
        <taxon>Paracoccidioides</taxon>
    </lineage>
</organism>
<name>C1GGW0_PARBD</name>
<dbReference type="RefSeq" id="XP_010761637.1">
    <property type="nucleotide sequence ID" value="XM_010763335.1"/>
</dbReference>
<dbReference type="EMBL" id="KN275964">
    <property type="protein sequence ID" value="EEH50100.2"/>
    <property type="molecule type" value="Genomic_DNA"/>
</dbReference>
<dbReference type="Proteomes" id="UP000001628">
    <property type="component" value="Unassembled WGS sequence"/>
</dbReference>
<protein>
    <submittedName>
        <fullName evidence="1">Uncharacterized protein</fullName>
    </submittedName>
</protein>
<accession>C1GGW0</accession>
<gene>
    <name evidence="1" type="ORF">PADG_06179</name>
</gene>